<keyword evidence="5" id="KW-1185">Reference proteome</keyword>
<feature type="repeat" description="PPR" evidence="3">
    <location>
        <begin position="295"/>
        <end position="329"/>
    </location>
</feature>
<evidence type="ECO:0000256" key="1">
    <source>
        <dbReference type="ARBA" id="ARBA00007626"/>
    </source>
</evidence>
<gene>
    <name evidence="4" type="ORF">CISIN_1g011463mg</name>
</gene>
<reference evidence="4 5" key="1">
    <citation type="submission" date="2014-04" db="EMBL/GenBank/DDBJ databases">
        <authorList>
            <consortium name="International Citrus Genome Consortium"/>
            <person name="Gmitter F."/>
            <person name="Chen C."/>
            <person name="Farmerie W."/>
            <person name="Harkins T."/>
            <person name="Desany B."/>
            <person name="Mohiuddin M."/>
            <person name="Kodira C."/>
            <person name="Borodovsky M."/>
            <person name="Lomsadze A."/>
            <person name="Burns P."/>
            <person name="Jenkins J."/>
            <person name="Prochnik S."/>
            <person name="Shu S."/>
            <person name="Chapman J."/>
            <person name="Pitluck S."/>
            <person name="Schmutz J."/>
            <person name="Rokhsar D."/>
        </authorList>
    </citation>
    <scope>NUCLEOTIDE SEQUENCE</scope>
</reference>
<dbReference type="NCBIfam" id="TIGR00756">
    <property type="entry name" value="PPR"/>
    <property type="match status" value="8"/>
</dbReference>
<name>A0A067GDR8_CITSI</name>
<evidence type="ECO:0000313" key="4">
    <source>
        <dbReference type="EMBL" id="KDO77709.1"/>
    </source>
</evidence>
<dbReference type="FunFam" id="1.25.40.10:FF:000558">
    <property type="entry name" value="Pentatricopeptide repeat-containing protein At5g39710"/>
    <property type="match status" value="1"/>
</dbReference>
<feature type="repeat" description="PPR" evidence="3">
    <location>
        <begin position="190"/>
        <end position="224"/>
    </location>
</feature>
<protein>
    <recommendedName>
        <fullName evidence="6">Pentacotripeptide-repeat region of PRORP domain-containing protein</fullName>
    </recommendedName>
</protein>
<dbReference type="eggNOG" id="KOG4197">
    <property type="taxonomic scope" value="Eukaryota"/>
</dbReference>
<proteinExistence type="inferred from homology"/>
<evidence type="ECO:0008006" key="6">
    <source>
        <dbReference type="Google" id="ProtNLM"/>
    </source>
</evidence>
<evidence type="ECO:0000256" key="2">
    <source>
        <dbReference type="ARBA" id="ARBA00022737"/>
    </source>
</evidence>
<dbReference type="SMR" id="A0A067GDR8"/>
<feature type="repeat" description="PPR" evidence="3">
    <location>
        <begin position="119"/>
        <end position="153"/>
    </location>
</feature>
<dbReference type="InterPro" id="IPR011990">
    <property type="entry name" value="TPR-like_helical_dom_sf"/>
</dbReference>
<dbReference type="AlphaFoldDB" id="A0A067GDR8"/>
<dbReference type="PANTHER" id="PTHR45613">
    <property type="entry name" value="PENTATRICOPEPTIDE REPEAT-CONTAINING PROTEIN"/>
    <property type="match status" value="1"/>
</dbReference>
<evidence type="ECO:0000256" key="3">
    <source>
        <dbReference type="PROSITE-ProRule" id="PRU00708"/>
    </source>
</evidence>
<comment type="similarity">
    <text evidence="1">Belongs to the PPR family. P subfamily.</text>
</comment>
<feature type="repeat" description="PPR" evidence="3">
    <location>
        <begin position="225"/>
        <end position="259"/>
    </location>
</feature>
<dbReference type="EMBL" id="KK784879">
    <property type="protein sequence ID" value="KDO77709.1"/>
    <property type="molecule type" value="Genomic_DNA"/>
</dbReference>
<dbReference type="GO" id="GO:0003729">
    <property type="term" value="F:mRNA binding"/>
    <property type="evidence" value="ECO:0000318"/>
    <property type="project" value="GO_Central"/>
</dbReference>
<feature type="repeat" description="PPR" evidence="3">
    <location>
        <begin position="406"/>
        <end position="440"/>
    </location>
</feature>
<evidence type="ECO:0000313" key="5">
    <source>
        <dbReference type="Proteomes" id="UP000027120"/>
    </source>
</evidence>
<dbReference type="PROSITE" id="PS51375">
    <property type="entry name" value="PPR"/>
    <property type="match status" value="9"/>
</dbReference>
<feature type="repeat" description="PPR" evidence="3">
    <location>
        <begin position="260"/>
        <end position="294"/>
    </location>
</feature>
<dbReference type="Proteomes" id="UP000027120">
    <property type="component" value="Unassembled WGS sequence"/>
</dbReference>
<feature type="repeat" description="PPR" evidence="3">
    <location>
        <begin position="330"/>
        <end position="364"/>
    </location>
</feature>
<dbReference type="PANTHER" id="PTHR45613:SF9">
    <property type="entry name" value="MITOCHONDRIAL GROUP I INTRON SPLICING FACTOR CCM1"/>
    <property type="match status" value="1"/>
</dbReference>
<sequence>MGVKTMFKWSTKITSAQVLQLIRAEKDVNKALVIFDSATAEYANGFRHDNSTFSLMISKLVSANQFRPAEDLLDRVNKEKCDITEDIFLSICRGYGRVHRPLDAMRVFDKMKEFGCEPTPKSYITVLAILVEENQLKLAFRFYRHMREIGIQPCVASLNVLIKALCKNSGTMDAAFKIFREMPNRGCTPDSYTYGTLINGLCRLGKIYEAKELFKEMETKACSPTVVTYTSLINGLCQSKSVEEAMRLFEEMRSKGVEPNVFTYSSLMDGLCKGGCSSQAMELLQMMISKRHRPNIVTYSTLLNGLCKEGKLQEAVEILDRMKLQGLKPDAGLYGKIISCFCDIGKYQEAANFLDEMVLGGITPNRLTWSLHIRIHNTVVQGLCKTDPNRAFQVYLSMRNRSISVDSLTYSSLITCFCKKGDIHKSARIVDELVLDGCLPDEGTWSAVMTALWDRRKMRQAAELLLLELMNKCVEAEVDIQNQDV</sequence>
<organism evidence="4 5">
    <name type="scientific">Citrus sinensis</name>
    <name type="common">Sweet orange</name>
    <name type="synonym">Citrus aurantium var. sinensis</name>
    <dbReference type="NCBI Taxonomy" id="2711"/>
    <lineage>
        <taxon>Eukaryota</taxon>
        <taxon>Viridiplantae</taxon>
        <taxon>Streptophyta</taxon>
        <taxon>Embryophyta</taxon>
        <taxon>Tracheophyta</taxon>
        <taxon>Spermatophyta</taxon>
        <taxon>Magnoliopsida</taxon>
        <taxon>eudicotyledons</taxon>
        <taxon>Gunneridae</taxon>
        <taxon>Pentapetalae</taxon>
        <taxon>rosids</taxon>
        <taxon>malvids</taxon>
        <taxon>Sapindales</taxon>
        <taxon>Rutaceae</taxon>
        <taxon>Aurantioideae</taxon>
        <taxon>Citrus</taxon>
    </lineage>
</organism>
<accession>A0A067GDR8</accession>
<dbReference type="Pfam" id="PF01535">
    <property type="entry name" value="PPR"/>
    <property type="match status" value="1"/>
</dbReference>
<keyword evidence="2" id="KW-0677">Repeat</keyword>
<feature type="repeat" description="PPR" evidence="3">
    <location>
        <begin position="154"/>
        <end position="189"/>
    </location>
</feature>
<dbReference type="Gene3D" id="1.25.40.10">
    <property type="entry name" value="Tetratricopeptide repeat domain"/>
    <property type="match status" value="4"/>
</dbReference>
<dbReference type="PaxDb" id="2711-XP_006467725.1"/>
<dbReference type="InterPro" id="IPR002885">
    <property type="entry name" value="PPR_rpt"/>
</dbReference>
<feature type="repeat" description="PPR" evidence="3">
    <location>
        <begin position="84"/>
        <end position="118"/>
    </location>
</feature>
<dbReference type="SUPFAM" id="SSF81901">
    <property type="entry name" value="HCP-like"/>
    <property type="match status" value="1"/>
</dbReference>
<dbReference type="Pfam" id="PF13041">
    <property type="entry name" value="PPR_2"/>
    <property type="match status" value="3"/>
</dbReference>
<dbReference type="Pfam" id="PF12854">
    <property type="entry name" value="PPR_1"/>
    <property type="match status" value="2"/>
</dbReference>